<dbReference type="PROSITE" id="PS50931">
    <property type="entry name" value="HTH_LYSR"/>
    <property type="match status" value="1"/>
</dbReference>
<organism evidence="6 7">
    <name type="scientific">Advenella mimigardefordensis (strain DSM 17166 / LMG 22922 / DPN7)</name>
    <dbReference type="NCBI Taxonomy" id="1247726"/>
    <lineage>
        <taxon>Bacteria</taxon>
        <taxon>Pseudomonadati</taxon>
        <taxon>Pseudomonadota</taxon>
        <taxon>Betaproteobacteria</taxon>
        <taxon>Burkholderiales</taxon>
        <taxon>Alcaligenaceae</taxon>
    </lineage>
</organism>
<dbReference type="PANTHER" id="PTHR30346:SF28">
    <property type="entry name" value="HTH-TYPE TRANSCRIPTIONAL REGULATOR CYNR"/>
    <property type="match status" value="1"/>
</dbReference>
<dbReference type="GO" id="GO:0003677">
    <property type="term" value="F:DNA binding"/>
    <property type="evidence" value="ECO:0007669"/>
    <property type="project" value="UniProtKB-KW"/>
</dbReference>
<accession>W0PGC3</accession>
<dbReference type="GO" id="GO:0003700">
    <property type="term" value="F:DNA-binding transcription factor activity"/>
    <property type="evidence" value="ECO:0007669"/>
    <property type="project" value="InterPro"/>
</dbReference>
<dbReference type="Gene3D" id="1.10.10.10">
    <property type="entry name" value="Winged helix-like DNA-binding domain superfamily/Winged helix DNA-binding domain"/>
    <property type="match status" value="1"/>
</dbReference>
<dbReference type="InterPro" id="IPR036388">
    <property type="entry name" value="WH-like_DNA-bd_sf"/>
</dbReference>
<dbReference type="InterPro" id="IPR005119">
    <property type="entry name" value="LysR_subst-bd"/>
</dbReference>
<feature type="domain" description="HTH lysR-type" evidence="5">
    <location>
        <begin position="1"/>
        <end position="58"/>
    </location>
</feature>
<dbReference type="STRING" id="1247726.MIM_c20940"/>
<protein>
    <submittedName>
        <fullName evidence="6">Transcriptional regulator, LysR family</fullName>
    </submittedName>
</protein>
<evidence type="ECO:0000256" key="4">
    <source>
        <dbReference type="ARBA" id="ARBA00023163"/>
    </source>
</evidence>
<proteinExistence type="inferred from homology"/>
<gene>
    <name evidence="6" type="ORF">MIM_c20940</name>
</gene>
<dbReference type="SUPFAM" id="SSF46785">
    <property type="entry name" value="Winged helix' DNA-binding domain"/>
    <property type="match status" value="1"/>
</dbReference>
<dbReference type="AlphaFoldDB" id="W0PGC3"/>
<dbReference type="RefSeq" id="WP_025372810.1">
    <property type="nucleotide sequence ID" value="NZ_CP003915.1"/>
</dbReference>
<dbReference type="PATRIC" id="fig|1247726.3.peg.2303"/>
<dbReference type="KEGG" id="amim:MIM_c20940"/>
<dbReference type="FunFam" id="1.10.10.10:FF:000001">
    <property type="entry name" value="LysR family transcriptional regulator"/>
    <property type="match status" value="1"/>
</dbReference>
<keyword evidence="3" id="KW-0238">DNA-binding</keyword>
<dbReference type="Gene3D" id="3.40.190.10">
    <property type="entry name" value="Periplasmic binding protein-like II"/>
    <property type="match status" value="2"/>
</dbReference>
<dbReference type="GO" id="GO:0032993">
    <property type="term" value="C:protein-DNA complex"/>
    <property type="evidence" value="ECO:0007669"/>
    <property type="project" value="TreeGrafter"/>
</dbReference>
<dbReference type="SUPFAM" id="SSF53850">
    <property type="entry name" value="Periplasmic binding protein-like II"/>
    <property type="match status" value="1"/>
</dbReference>
<dbReference type="PRINTS" id="PR00039">
    <property type="entry name" value="HTHLYSR"/>
</dbReference>
<dbReference type="eggNOG" id="COG0583">
    <property type="taxonomic scope" value="Bacteria"/>
</dbReference>
<dbReference type="Pfam" id="PF00126">
    <property type="entry name" value="HTH_1"/>
    <property type="match status" value="1"/>
</dbReference>
<evidence type="ECO:0000256" key="3">
    <source>
        <dbReference type="ARBA" id="ARBA00023125"/>
    </source>
</evidence>
<sequence length="313" mass="34914">MELRHLRYFIAAAEEEHFGRAADRMCITRPAISQIIADLENELSLTLFERAPGRVKLTAAGRGLLPRLQNIMDELNVSLDMAREMSDGKRGTLRIAYGTLTLLHPIFRAAIKQFRESFPDVTLSLLEMVTSQQSVALAEGKIDAGFMNFGERPVQLPRKWNHGLVAQNHKDLDWLLIQSSGLGVVMPNDHQLAHHSAITLDMLEHERFIVVPQSSGSHGFALLYALCEKAGFEPQVAQEVTSISSQLNLVSVGIGIGFTILGKNFYYPDNVTVVPLANVDYHSNFVFAWIKDQRDPVLEHMINIIAALSKKMA</sequence>
<dbReference type="CDD" id="cd08414">
    <property type="entry name" value="PBP2_LTTR_aromatics_like"/>
    <property type="match status" value="1"/>
</dbReference>
<keyword evidence="4" id="KW-0804">Transcription</keyword>
<evidence type="ECO:0000256" key="2">
    <source>
        <dbReference type="ARBA" id="ARBA00023015"/>
    </source>
</evidence>
<name>W0PGC3_ADVMD</name>
<reference evidence="6 7" key="1">
    <citation type="journal article" date="2014" name="Microbiology">
        <title>Unravelling the complete genome sequence of Advenella mimigardefordensis strain DPN7T and novel insights in the catabolism of the xenobiotic polythioester precursor 3,3'-dithiodipropionate.</title>
        <authorList>
            <person name="Wubbeler J.H."/>
            <person name="Hiessl S."/>
            <person name="Schuldes J."/>
            <person name="Thurmer A."/>
            <person name="Daniel R."/>
            <person name="Steinbuchel A."/>
        </authorList>
    </citation>
    <scope>NUCLEOTIDE SEQUENCE [LARGE SCALE GENOMIC DNA]</scope>
    <source>
        <strain evidence="7">DSM 17166 / LMG 22922 / DPN7</strain>
    </source>
</reference>
<keyword evidence="2" id="KW-0805">Transcription regulation</keyword>
<dbReference type="Proteomes" id="UP000019095">
    <property type="component" value="Chromosome"/>
</dbReference>
<dbReference type="InterPro" id="IPR000847">
    <property type="entry name" value="LysR_HTH_N"/>
</dbReference>
<evidence type="ECO:0000259" key="5">
    <source>
        <dbReference type="PROSITE" id="PS50931"/>
    </source>
</evidence>
<evidence type="ECO:0000313" key="7">
    <source>
        <dbReference type="Proteomes" id="UP000019095"/>
    </source>
</evidence>
<dbReference type="PANTHER" id="PTHR30346">
    <property type="entry name" value="TRANSCRIPTIONAL DUAL REGULATOR HCAR-RELATED"/>
    <property type="match status" value="1"/>
</dbReference>
<evidence type="ECO:0000256" key="1">
    <source>
        <dbReference type="ARBA" id="ARBA00009437"/>
    </source>
</evidence>
<dbReference type="OrthoDB" id="5292387at2"/>
<comment type="similarity">
    <text evidence="1">Belongs to the LysR transcriptional regulatory family.</text>
</comment>
<dbReference type="EMBL" id="CP003915">
    <property type="protein sequence ID" value="AHG64173.1"/>
    <property type="molecule type" value="Genomic_DNA"/>
</dbReference>
<keyword evidence="7" id="KW-1185">Reference proteome</keyword>
<dbReference type="Pfam" id="PF03466">
    <property type="entry name" value="LysR_substrate"/>
    <property type="match status" value="1"/>
</dbReference>
<dbReference type="InterPro" id="IPR036390">
    <property type="entry name" value="WH_DNA-bd_sf"/>
</dbReference>
<evidence type="ECO:0000313" key="6">
    <source>
        <dbReference type="EMBL" id="AHG64173.1"/>
    </source>
</evidence>
<dbReference type="HOGENOM" id="CLU_039613_6_4_4"/>